<dbReference type="GO" id="GO:0016628">
    <property type="term" value="F:oxidoreductase activity, acting on the CH-CH group of donors, NAD or NADP as acceptor"/>
    <property type="evidence" value="ECO:0007669"/>
    <property type="project" value="InterPro"/>
</dbReference>
<dbReference type="InterPro" id="IPR014026">
    <property type="entry name" value="UDP-Glc/GDP-Man_DH_dimer"/>
</dbReference>
<dbReference type="Pfam" id="PF03720">
    <property type="entry name" value="UDPG_MGDP_dh_C"/>
    <property type="match status" value="1"/>
</dbReference>
<keyword evidence="2" id="KW-0560">Oxidoreductase</keyword>
<dbReference type="PIRSF" id="PIRSF000124">
    <property type="entry name" value="UDPglc_GDPman_dh"/>
    <property type="match status" value="1"/>
</dbReference>
<dbReference type="PIRSF" id="PIRSF500136">
    <property type="entry name" value="UDP_ManNAc_DH"/>
    <property type="match status" value="1"/>
</dbReference>
<comment type="similarity">
    <text evidence="1 4">Belongs to the UDP-glucose/GDP-mannose dehydrogenase family.</text>
</comment>
<evidence type="ECO:0000256" key="3">
    <source>
        <dbReference type="ARBA" id="ARBA00023027"/>
    </source>
</evidence>
<evidence type="ECO:0000256" key="2">
    <source>
        <dbReference type="ARBA" id="ARBA00023002"/>
    </source>
</evidence>
<keyword evidence="7" id="KW-1185">Reference proteome</keyword>
<keyword evidence="3" id="KW-0520">NAD</keyword>
<dbReference type="InterPro" id="IPR036291">
    <property type="entry name" value="NAD(P)-bd_dom_sf"/>
</dbReference>
<dbReference type="InterPro" id="IPR008927">
    <property type="entry name" value="6-PGluconate_DH-like_C_sf"/>
</dbReference>
<evidence type="ECO:0000313" key="7">
    <source>
        <dbReference type="Proteomes" id="UP000232883"/>
    </source>
</evidence>
<evidence type="ECO:0000256" key="1">
    <source>
        <dbReference type="ARBA" id="ARBA00006601"/>
    </source>
</evidence>
<dbReference type="InterPro" id="IPR017476">
    <property type="entry name" value="UDP-Glc/GDP-Man"/>
</dbReference>
<dbReference type="GO" id="GO:0016616">
    <property type="term" value="F:oxidoreductase activity, acting on the CH-OH group of donors, NAD or NADP as acceptor"/>
    <property type="evidence" value="ECO:0007669"/>
    <property type="project" value="InterPro"/>
</dbReference>
<proteinExistence type="inferred from homology"/>
<dbReference type="Gene3D" id="3.40.50.720">
    <property type="entry name" value="NAD(P)-binding Rossmann-like Domain"/>
    <property type="match status" value="2"/>
</dbReference>
<dbReference type="EMBL" id="CP025096">
    <property type="protein sequence ID" value="AUD05549.1"/>
    <property type="molecule type" value="Genomic_DNA"/>
</dbReference>
<evidence type="ECO:0000313" key="6">
    <source>
        <dbReference type="EMBL" id="AUD05549.1"/>
    </source>
</evidence>
<protein>
    <submittedName>
        <fullName evidence="6">Nucleotide sugar dehydrogenase</fullName>
    </submittedName>
</protein>
<dbReference type="SUPFAM" id="SSF51735">
    <property type="entry name" value="NAD(P)-binding Rossmann-fold domains"/>
    <property type="match status" value="1"/>
</dbReference>
<dbReference type="InterPro" id="IPR001732">
    <property type="entry name" value="UDP-Glc/GDP-Man_DH_N"/>
</dbReference>
<evidence type="ECO:0000256" key="4">
    <source>
        <dbReference type="PIRNR" id="PIRNR000124"/>
    </source>
</evidence>
<dbReference type="Proteomes" id="UP000232883">
    <property type="component" value="Chromosome"/>
</dbReference>
<dbReference type="KEGG" id="spir:CWM47_29115"/>
<dbReference type="InterPro" id="IPR028359">
    <property type="entry name" value="UDP_ManNAc/GlcNAc_DH"/>
</dbReference>
<evidence type="ECO:0000259" key="5">
    <source>
        <dbReference type="SMART" id="SM00984"/>
    </source>
</evidence>
<dbReference type="Pfam" id="PF00984">
    <property type="entry name" value="UDPG_MGDP_dh"/>
    <property type="match status" value="1"/>
</dbReference>
<dbReference type="PANTHER" id="PTHR43491:SF2">
    <property type="entry name" value="UDP-N-ACETYL-D-MANNOSAMINE DEHYDROGENASE"/>
    <property type="match status" value="1"/>
</dbReference>
<dbReference type="Pfam" id="PF03721">
    <property type="entry name" value="UDPG_MGDP_dh_N"/>
    <property type="match status" value="1"/>
</dbReference>
<dbReference type="SUPFAM" id="SSF52413">
    <property type="entry name" value="UDP-glucose/GDP-mannose dehydrogenase C-terminal domain"/>
    <property type="match status" value="1"/>
</dbReference>
<organism evidence="6 7">
    <name type="scientific">Spirosoma pollinicola</name>
    <dbReference type="NCBI Taxonomy" id="2057025"/>
    <lineage>
        <taxon>Bacteria</taxon>
        <taxon>Pseudomonadati</taxon>
        <taxon>Bacteroidota</taxon>
        <taxon>Cytophagia</taxon>
        <taxon>Cytophagales</taxon>
        <taxon>Cytophagaceae</taxon>
        <taxon>Spirosoma</taxon>
    </lineage>
</organism>
<dbReference type="SMART" id="SM00984">
    <property type="entry name" value="UDPG_MGDP_dh_C"/>
    <property type="match status" value="1"/>
</dbReference>
<dbReference type="NCBIfam" id="TIGR03026">
    <property type="entry name" value="NDP-sugDHase"/>
    <property type="match status" value="1"/>
</dbReference>
<gene>
    <name evidence="6" type="ORF">CWM47_29115</name>
</gene>
<dbReference type="PANTHER" id="PTHR43491">
    <property type="entry name" value="UDP-N-ACETYL-D-MANNOSAMINE DEHYDROGENASE"/>
    <property type="match status" value="1"/>
</dbReference>
<dbReference type="InterPro" id="IPR036220">
    <property type="entry name" value="UDP-Glc/GDP-Man_DH_C_sf"/>
</dbReference>
<accession>A0A2K8Z6U5</accession>
<dbReference type="SUPFAM" id="SSF48179">
    <property type="entry name" value="6-phosphogluconate dehydrogenase C-terminal domain-like"/>
    <property type="match status" value="1"/>
</dbReference>
<dbReference type="AlphaFoldDB" id="A0A2K8Z6U5"/>
<reference evidence="6 7" key="1">
    <citation type="submission" date="2017-11" db="EMBL/GenBank/DDBJ databases">
        <title>Taxonomic description and genome sequences of Spirosoma HA7 sp. nov., isolated from pollen microhabitat of Corylus avellana.</title>
        <authorList>
            <person name="Ambika Manirajan B."/>
            <person name="Suarez C."/>
            <person name="Ratering S."/>
            <person name="Geissler-Plaum R."/>
            <person name="Cardinale M."/>
            <person name="Sylvia S."/>
        </authorList>
    </citation>
    <scope>NUCLEOTIDE SEQUENCE [LARGE SCALE GENOMIC DNA]</scope>
    <source>
        <strain evidence="6 7">HA7</strain>
    </source>
</reference>
<dbReference type="GO" id="GO:0051287">
    <property type="term" value="F:NAD binding"/>
    <property type="evidence" value="ECO:0007669"/>
    <property type="project" value="InterPro"/>
</dbReference>
<dbReference type="InterPro" id="IPR014027">
    <property type="entry name" value="UDP-Glc/GDP-Man_DH_C"/>
</dbReference>
<feature type="domain" description="UDP-glucose/GDP-mannose dehydrogenase C-terminal" evidence="5">
    <location>
        <begin position="351"/>
        <end position="450"/>
    </location>
</feature>
<sequence>MWWRNGGLYWTRNKQSRKHKLNRNYLNKTNSLLNALQQKEKQIAVIGLGYVGLPLALALARQFRVVGFDNNAGRVAMLQQNEDPSRQLQADAFTGTDIFFTANPDDLKHAHFFIVAVPTPVDDYKVPNLKPLQRASETIGRVLKPGDYVVYESTVYPGCTEEDCLPILEHESGLTLGREFKLGYSPERINPGDKVRTLTDIRKVVSGSDGDATQTIAAVYSSIIQAGVYTAPSIKVAEAAKVIENVQRDLNISLMNELAIIFDKMGIDTQEVLNAASTKWNFLPFTPGLVGGHCIGIDPYYLLYKARQLGYEPQVINSGRRVNDGMPAFVATKLVQLLLQVGKNPAQTKVLVMGLAFKENIADIRNSKVADLVRELMKYAVNVHIVDPLASPNEVAHEYNMSLMEKPVGQYDAVIVAVSHDSYRAFDAAYFRSLMSESPILLDLKGMYTVQKSAGIEYWRL</sequence>
<name>A0A2K8Z6U5_9BACT</name>
<dbReference type="OrthoDB" id="9803238at2"/>
<dbReference type="GO" id="GO:0000271">
    <property type="term" value="P:polysaccharide biosynthetic process"/>
    <property type="evidence" value="ECO:0007669"/>
    <property type="project" value="InterPro"/>
</dbReference>